<evidence type="ECO:0000313" key="3">
    <source>
        <dbReference type="EMBL" id="KKL76692.1"/>
    </source>
</evidence>
<dbReference type="GO" id="GO:0009244">
    <property type="term" value="P:lipopolysaccharide core region biosynthetic process"/>
    <property type="evidence" value="ECO:0007669"/>
    <property type="project" value="TreeGrafter"/>
</dbReference>
<dbReference type="SUPFAM" id="SSF53756">
    <property type="entry name" value="UDP-Glycosyltransferase/glycogen phosphorylase"/>
    <property type="match status" value="1"/>
</dbReference>
<dbReference type="Pfam" id="PF01075">
    <property type="entry name" value="Glyco_transf_9"/>
    <property type="match status" value="1"/>
</dbReference>
<evidence type="ECO:0008006" key="4">
    <source>
        <dbReference type="Google" id="ProtNLM"/>
    </source>
</evidence>
<protein>
    <recommendedName>
        <fullName evidence="4">Lipopolysaccharide heptosyltransferase I</fullName>
    </recommendedName>
</protein>
<dbReference type="Gene3D" id="3.40.50.2000">
    <property type="entry name" value="Glycogen Phosphorylase B"/>
    <property type="match status" value="2"/>
</dbReference>
<dbReference type="InterPro" id="IPR002201">
    <property type="entry name" value="Glyco_trans_9"/>
</dbReference>
<gene>
    <name evidence="3" type="ORF">LCGC14_2042370</name>
</gene>
<organism evidence="3">
    <name type="scientific">marine sediment metagenome</name>
    <dbReference type="NCBI Taxonomy" id="412755"/>
    <lineage>
        <taxon>unclassified sequences</taxon>
        <taxon>metagenomes</taxon>
        <taxon>ecological metagenomes</taxon>
    </lineage>
</organism>
<reference evidence="3" key="1">
    <citation type="journal article" date="2015" name="Nature">
        <title>Complex archaea that bridge the gap between prokaryotes and eukaryotes.</title>
        <authorList>
            <person name="Spang A."/>
            <person name="Saw J.H."/>
            <person name="Jorgensen S.L."/>
            <person name="Zaremba-Niedzwiedzka K."/>
            <person name="Martijn J."/>
            <person name="Lind A.E."/>
            <person name="van Eijk R."/>
            <person name="Schleper C."/>
            <person name="Guy L."/>
            <person name="Ettema T.J."/>
        </authorList>
    </citation>
    <scope>NUCLEOTIDE SEQUENCE</scope>
</reference>
<accession>A0A0F9HNH2</accession>
<sequence length="288" mass="31525">MIPLPDQISKCLIVKPSSLGDIIHSLPFLDAFHKQFPLTEIHWLVASQFTGLLEGHPMITRLWSINKSGWKKPSMLSSTLRELGKLAKDLRKERFDIAVDLQGLLRSGLISRLSNAPIRVGFSSARELSTFFYTHKVNASTSSHAVDRYLEVAAELGCDVINPEFPMTHDEYPLPFDDYAVLAPGARWDTKLWPSESFGTLASLLPMKSVIIGSAEDIERAGVVEQRASGKAHNLAGMTTLREAVAVIRNARFVITNDSGPMHIAAALSVPTYAIFGPTSPGLTGPYG</sequence>
<comment type="caution">
    <text evidence="3">The sequence shown here is derived from an EMBL/GenBank/DDBJ whole genome shotgun (WGS) entry which is preliminary data.</text>
</comment>
<name>A0A0F9HNH2_9ZZZZ</name>
<dbReference type="CDD" id="cd03789">
    <property type="entry name" value="GT9_LPS_heptosyltransferase"/>
    <property type="match status" value="1"/>
</dbReference>
<dbReference type="AlphaFoldDB" id="A0A0F9HNH2"/>
<dbReference type="GO" id="GO:0008713">
    <property type="term" value="F:ADP-heptose-lipopolysaccharide heptosyltransferase activity"/>
    <property type="evidence" value="ECO:0007669"/>
    <property type="project" value="TreeGrafter"/>
</dbReference>
<evidence type="ECO:0000256" key="2">
    <source>
        <dbReference type="ARBA" id="ARBA00022679"/>
    </source>
</evidence>
<dbReference type="InterPro" id="IPR051199">
    <property type="entry name" value="LPS_LOS_Heptosyltrfase"/>
</dbReference>
<evidence type="ECO:0000256" key="1">
    <source>
        <dbReference type="ARBA" id="ARBA00022676"/>
    </source>
</evidence>
<keyword evidence="2" id="KW-0808">Transferase</keyword>
<dbReference type="GO" id="GO:0005829">
    <property type="term" value="C:cytosol"/>
    <property type="evidence" value="ECO:0007669"/>
    <property type="project" value="TreeGrafter"/>
</dbReference>
<dbReference type="PANTHER" id="PTHR30160">
    <property type="entry name" value="TETRAACYLDISACCHARIDE 4'-KINASE-RELATED"/>
    <property type="match status" value="1"/>
</dbReference>
<dbReference type="PANTHER" id="PTHR30160:SF1">
    <property type="entry name" value="LIPOPOLYSACCHARIDE 1,2-N-ACETYLGLUCOSAMINETRANSFERASE-RELATED"/>
    <property type="match status" value="1"/>
</dbReference>
<feature type="non-terminal residue" evidence="3">
    <location>
        <position position="288"/>
    </location>
</feature>
<dbReference type="EMBL" id="LAZR01023967">
    <property type="protein sequence ID" value="KKL76692.1"/>
    <property type="molecule type" value="Genomic_DNA"/>
</dbReference>
<keyword evidence="1" id="KW-0328">Glycosyltransferase</keyword>
<proteinExistence type="predicted"/>